<reference evidence="2 3" key="1">
    <citation type="submission" date="2023-12" db="EMBL/GenBank/DDBJ databases">
        <title>Baltic Sea Cyanobacteria.</title>
        <authorList>
            <person name="Delbaje E."/>
            <person name="Fewer D.P."/>
            <person name="Shishido T.K."/>
        </authorList>
    </citation>
    <scope>NUCLEOTIDE SEQUENCE [LARGE SCALE GENOMIC DNA]</scope>
    <source>
        <strain evidence="2 3">UHCC 0281</strain>
    </source>
</reference>
<dbReference type="EMBL" id="JAYGHY010000006">
    <property type="protein sequence ID" value="MEA5441578.1"/>
    <property type="molecule type" value="Genomic_DNA"/>
</dbReference>
<keyword evidence="1" id="KW-0812">Transmembrane</keyword>
<evidence type="ECO:0000256" key="1">
    <source>
        <dbReference type="SAM" id="Phobius"/>
    </source>
</evidence>
<sequence length="129" mass="13587">MGSPSSVPAGFTLIELMIVMSLVGILSVVLLPQYFRTKIQAEAAISIAETLSFAEQCAVANKSGIAVTVQQPFNGAARICNGQAVRQINSRTWSGDAAGIQCLGVTANGSQRRARIRVATDGSLTCRFI</sequence>
<keyword evidence="1" id="KW-1133">Transmembrane helix</keyword>
<proteinExistence type="predicted"/>
<dbReference type="Proteomes" id="UP001302329">
    <property type="component" value="Unassembled WGS sequence"/>
</dbReference>
<dbReference type="RefSeq" id="WP_323355704.1">
    <property type="nucleotide sequence ID" value="NZ_JAYGHY010000006.1"/>
</dbReference>
<dbReference type="InterPro" id="IPR045584">
    <property type="entry name" value="Pilin-like"/>
</dbReference>
<accession>A0ABU5SST4</accession>
<keyword evidence="3" id="KW-1185">Reference proteome</keyword>
<dbReference type="InterPro" id="IPR012902">
    <property type="entry name" value="N_methyl_site"/>
</dbReference>
<gene>
    <name evidence="2" type="ORF">VB739_03325</name>
</gene>
<protein>
    <submittedName>
        <fullName evidence="2">Type II secretion system protein</fullName>
    </submittedName>
</protein>
<feature type="transmembrane region" description="Helical" evidence="1">
    <location>
        <begin position="12"/>
        <end position="31"/>
    </location>
</feature>
<dbReference type="PROSITE" id="PS00409">
    <property type="entry name" value="PROKAR_NTER_METHYL"/>
    <property type="match status" value="1"/>
</dbReference>
<comment type="caution">
    <text evidence="2">The sequence shown here is derived from an EMBL/GenBank/DDBJ whole genome shotgun (WGS) entry which is preliminary data.</text>
</comment>
<dbReference type="Pfam" id="PF07963">
    <property type="entry name" value="N_methyl"/>
    <property type="match status" value="1"/>
</dbReference>
<name>A0ABU5SST4_9CYAN</name>
<dbReference type="SUPFAM" id="SSF54523">
    <property type="entry name" value="Pili subunits"/>
    <property type="match status" value="1"/>
</dbReference>
<evidence type="ECO:0000313" key="3">
    <source>
        <dbReference type="Proteomes" id="UP001302329"/>
    </source>
</evidence>
<dbReference type="Gene3D" id="3.30.700.10">
    <property type="entry name" value="Glycoprotein, Type 4 Pilin"/>
    <property type="match status" value="1"/>
</dbReference>
<organism evidence="2 3">
    <name type="scientific">Cyanobium gracile UHCC 0281</name>
    <dbReference type="NCBI Taxonomy" id="3110309"/>
    <lineage>
        <taxon>Bacteria</taxon>
        <taxon>Bacillati</taxon>
        <taxon>Cyanobacteriota</taxon>
        <taxon>Cyanophyceae</taxon>
        <taxon>Synechococcales</taxon>
        <taxon>Prochlorococcaceae</taxon>
        <taxon>Cyanobium</taxon>
    </lineage>
</organism>
<evidence type="ECO:0000313" key="2">
    <source>
        <dbReference type="EMBL" id="MEA5441578.1"/>
    </source>
</evidence>
<dbReference type="NCBIfam" id="TIGR02532">
    <property type="entry name" value="IV_pilin_GFxxxE"/>
    <property type="match status" value="1"/>
</dbReference>
<keyword evidence="1" id="KW-0472">Membrane</keyword>